<dbReference type="CDD" id="cd02440">
    <property type="entry name" value="AdoMet_MTases"/>
    <property type="match status" value="1"/>
</dbReference>
<comment type="caution">
    <text evidence="2">The sequence shown here is derived from an EMBL/GenBank/DDBJ whole genome shotgun (WGS) entry which is preliminary data.</text>
</comment>
<evidence type="ECO:0000313" key="2">
    <source>
        <dbReference type="EMBL" id="MFC3676676.1"/>
    </source>
</evidence>
<dbReference type="GO" id="GO:0032259">
    <property type="term" value="P:methylation"/>
    <property type="evidence" value="ECO:0007669"/>
    <property type="project" value="UniProtKB-KW"/>
</dbReference>
<name>A0ABV7VGN2_9PROT</name>
<gene>
    <name evidence="2" type="ORF">ACFOOQ_14055</name>
</gene>
<keyword evidence="2" id="KW-0489">Methyltransferase</keyword>
<keyword evidence="2" id="KW-0808">Transferase</keyword>
<reference evidence="3" key="1">
    <citation type="journal article" date="2019" name="Int. J. Syst. Evol. Microbiol.">
        <title>The Global Catalogue of Microorganisms (GCM) 10K type strain sequencing project: providing services to taxonomists for standard genome sequencing and annotation.</title>
        <authorList>
            <consortium name="The Broad Institute Genomics Platform"/>
            <consortium name="The Broad Institute Genome Sequencing Center for Infectious Disease"/>
            <person name="Wu L."/>
            <person name="Ma J."/>
        </authorList>
    </citation>
    <scope>NUCLEOTIDE SEQUENCE [LARGE SCALE GENOMIC DNA]</scope>
    <source>
        <strain evidence="3">KCTC 42182</strain>
    </source>
</reference>
<protein>
    <submittedName>
        <fullName evidence="2">Class I SAM-dependent methyltransferase</fullName>
        <ecNumber evidence="2">2.1.1.222</ecNumber>
        <ecNumber evidence="2">2.1.1.64</ecNumber>
    </submittedName>
</protein>
<dbReference type="Proteomes" id="UP001595711">
    <property type="component" value="Unassembled WGS sequence"/>
</dbReference>
<organism evidence="2 3">
    <name type="scientific">Ferrovibrio xuzhouensis</name>
    <dbReference type="NCBI Taxonomy" id="1576914"/>
    <lineage>
        <taxon>Bacteria</taxon>
        <taxon>Pseudomonadati</taxon>
        <taxon>Pseudomonadota</taxon>
        <taxon>Alphaproteobacteria</taxon>
        <taxon>Rhodospirillales</taxon>
        <taxon>Rhodospirillaceae</taxon>
        <taxon>Ferrovibrio</taxon>
    </lineage>
</organism>
<dbReference type="PANTHER" id="PTHR43861">
    <property type="entry name" value="TRANS-ACONITATE 2-METHYLTRANSFERASE-RELATED"/>
    <property type="match status" value="1"/>
</dbReference>
<dbReference type="InterPro" id="IPR013216">
    <property type="entry name" value="Methyltransf_11"/>
</dbReference>
<evidence type="ECO:0000313" key="3">
    <source>
        <dbReference type="Proteomes" id="UP001595711"/>
    </source>
</evidence>
<dbReference type="EC" id="2.1.1.64" evidence="2"/>
<dbReference type="Gene3D" id="3.40.50.150">
    <property type="entry name" value="Vaccinia Virus protein VP39"/>
    <property type="match status" value="1"/>
</dbReference>
<dbReference type="RefSeq" id="WP_379727741.1">
    <property type="nucleotide sequence ID" value="NZ_JBHRYJ010000003.1"/>
</dbReference>
<dbReference type="SUPFAM" id="SSF53335">
    <property type="entry name" value="S-adenosyl-L-methionine-dependent methyltransferases"/>
    <property type="match status" value="1"/>
</dbReference>
<feature type="domain" description="Methyltransferase type 11" evidence="1">
    <location>
        <begin position="47"/>
        <end position="141"/>
    </location>
</feature>
<dbReference type="Pfam" id="PF08241">
    <property type="entry name" value="Methyltransf_11"/>
    <property type="match status" value="1"/>
</dbReference>
<sequence length="243" mass="26984">MAQNIYDRDDFFAGYSRLPRSQHGLDGAPEWPAIRALLPDMAGRRVVDLGCGFGWFARWARENGAASVLGLDLSDNMLARARADTADSAIRYEQADLDTLVLPPAAFDLAYSSLAFHYVADFPRLVKTVHAALAPGAAFVFSIEHPILMASRQAGWQQHADGTRCWPVDHYAVEGERRSDWLADGVIKQHRMLATTVNALLDAGFALRRLVEWAPSPELLRARPDLQAELERPMFLIVAAERS</sequence>
<dbReference type="GO" id="GO:0061542">
    <property type="term" value="F:3-demethylubiquinol 3-O-methyltransferase activity"/>
    <property type="evidence" value="ECO:0007669"/>
    <property type="project" value="UniProtKB-EC"/>
</dbReference>
<keyword evidence="3" id="KW-1185">Reference proteome</keyword>
<proteinExistence type="predicted"/>
<dbReference type="PANTHER" id="PTHR43861:SF1">
    <property type="entry name" value="TRANS-ACONITATE 2-METHYLTRANSFERASE"/>
    <property type="match status" value="1"/>
</dbReference>
<dbReference type="InterPro" id="IPR029063">
    <property type="entry name" value="SAM-dependent_MTases_sf"/>
</dbReference>
<dbReference type="EMBL" id="JBHRYJ010000003">
    <property type="protein sequence ID" value="MFC3676676.1"/>
    <property type="molecule type" value="Genomic_DNA"/>
</dbReference>
<dbReference type="GO" id="GO:0102208">
    <property type="term" value="F:2-polyprenyl-6-hydroxyphenol methylase activity"/>
    <property type="evidence" value="ECO:0007669"/>
    <property type="project" value="UniProtKB-EC"/>
</dbReference>
<accession>A0ABV7VGN2</accession>
<evidence type="ECO:0000259" key="1">
    <source>
        <dbReference type="Pfam" id="PF08241"/>
    </source>
</evidence>
<dbReference type="EC" id="2.1.1.222" evidence="2"/>